<dbReference type="InterPro" id="IPR044929">
    <property type="entry name" value="DNA/RNA_non-sp_Endonuclease_sf"/>
</dbReference>
<dbReference type="InterPro" id="IPR020821">
    <property type="entry name" value="ENPP1-3/EXOG-like_nuc-like"/>
</dbReference>
<dbReference type="GO" id="GO:0000014">
    <property type="term" value="F:single-stranded DNA endodeoxyribonuclease activity"/>
    <property type="evidence" value="ECO:0007669"/>
    <property type="project" value="TreeGrafter"/>
</dbReference>
<dbReference type="PANTHER" id="PTHR13966">
    <property type="entry name" value="ENDONUCLEASE RELATED"/>
    <property type="match status" value="1"/>
</dbReference>
<evidence type="ECO:0000313" key="7">
    <source>
        <dbReference type="Proteomes" id="UP000887565"/>
    </source>
</evidence>
<comment type="similarity">
    <text evidence="1">Belongs to the DNA/RNA non-specific endonuclease family.</text>
</comment>
<organism evidence="7 8">
    <name type="scientific">Romanomermis culicivorax</name>
    <name type="common">Nematode worm</name>
    <dbReference type="NCBI Taxonomy" id="13658"/>
    <lineage>
        <taxon>Eukaryota</taxon>
        <taxon>Metazoa</taxon>
        <taxon>Ecdysozoa</taxon>
        <taxon>Nematoda</taxon>
        <taxon>Enoplea</taxon>
        <taxon>Dorylaimia</taxon>
        <taxon>Mermithida</taxon>
        <taxon>Mermithoidea</taxon>
        <taxon>Mermithidae</taxon>
        <taxon>Romanomermis</taxon>
    </lineage>
</organism>
<feature type="active site" description="Proton acceptor" evidence="4">
    <location>
        <position position="134"/>
    </location>
</feature>
<keyword evidence="7" id="KW-1185">Reference proteome</keyword>
<dbReference type="InterPro" id="IPR044925">
    <property type="entry name" value="His-Me_finger_sf"/>
</dbReference>
<dbReference type="WBParaSite" id="nRc.2.0.1.t32345-RA">
    <property type="protein sequence ID" value="nRc.2.0.1.t32345-RA"/>
    <property type="gene ID" value="nRc.2.0.1.g32345"/>
</dbReference>
<keyword evidence="2" id="KW-0540">Nuclease</keyword>
<dbReference type="PANTHER" id="PTHR13966:SF5">
    <property type="entry name" value="ENDONUCLEASE G, MITOCHONDRIAL"/>
    <property type="match status" value="1"/>
</dbReference>
<dbReference type="SUPFAM" id="SSF54060">
    <property type="entry name" value="His-Me finger endonucleases"/>
    <property type="match status" value="1"/>
</dbReference>
<keyword evidence="3" id="KW-0255">Endonuclease</keyword>
<dbReference type="AlphaFoldDB" id="A0A915K2A5"/>
<keyword evidence="5" id="KW-0479">Metal-binding</keyword>
<evidence type="ECO:0000256" key="1">
    <source>
        <dbReference type="ARBA" id="ARBA00010052"/>
    </source>
</evidence>
<evidence type="ECO:0000313" key="8">
    <source>
        <dbReference type="WBParaSite" id="nRc.2.0.1.t32345-RA"/>
    </source>
</evidence>
<evidence type="ECO:0000256" key="4">
    <source>
        <dbReference type="PIRSR" id="PIRSR640255-1"/>
    </source>
</evidence>
<dbReference type="Proteomes" id="UP000887565">
    <property type="component" value="Unplaced"/>
</dbReference>
<keyword evidence="3" id="KW-0378">Hydrolase</keyword>
<dbReference type="GO" id="GO:0005743">
    <property type="term" value="C:mitochondrial inner membrane"/>
    <property type="evidence" value="ECO:0007669"/>
    <property type="project" value="TreeGrafter"/>
</dbReference>
<dbReference type="InterPro" id="IPR001604">
    <property type="entry name" value="Endo_G_ENPP1-like_dom"/>
</dbReference>
<dbReference type="GO" id="GO:0046872">
    <property type="term" value="F:metal ion binding"/>
    <property type="evidence" value="ECO:0007669"/>
    <property type="project" value="UniProtKB-KW"/>
</dbReference>
<dbReference type="GO" id="GO:0005634">
    <property type="term" value="C:nucleus"/>
    <property type="evidence" value="ECO:0007669"/>
    <property type="project" value="TreeGrafter"/>
</dbReference>
<proteinExistence type="inferred from homology"/>
<dbReference type="InterPro" id="IPR040255">
    <property type="entry name" value="Non-specific_endonuclease"/>
</dbReference>
<evidence type="ECO:0000256" key="3">
    <source>
        <dbReference type="ARBA" id="ARBA00022759"/>
    </source>
</evidence>
<accession>A0A915K2A5</accession>
<protein>
    <submittedName>
        <fullName evidence="8">Extracellular Endonuclease subunit A domain-containing protein</fullName>
    </submittedName>
</protein>
<sequence>MIRAAKRIFLCSSCQQTNVKTFVQAVCEITNTNSPRKGKKPADKTIKRENYELRLADHTVQVFTNFIANFNHKNLVSDWVIEYMDRERYKRIVESDIGREDNDMTFVLTEAMTMPFNPTTACYLDKNSKYDRGHLAPALFHKEEEDTYKETFTMMNVAPQFDRFNRHVWANLEKVILSDFRNSEYEKMYIMTGPLYIEREAYKKQ</sequence>
<dbReference type="Gene3D" id="3.40.570.10">
    <property type="entry name" value="Extracellular Endonuclease, subunit A"/>
    <property type="match status" value="1"/>
</dbReference>
<evidence type="ECO:0000256" key="5">
    <source>
        <dbReference type="PIRSR" id="PIRSR640255-2"/>
    </source>
</evidence>
<evidence type="ECO:0000259" key="6">
    <source>
        <dbReference type="SMART" id="SM00477"/>
    </source>
</evidence>
<dbReference type="SMART" id="SM00477">
    <property type="entry name" value="NUC"/>
    <property type="match status" value="1"/>
</dbReference>
<reference evidence="8" key="1">
    <citation type="submission" date="2022-11" db="UniProtKB">
        <authorList>
            <consortium name="WormBaseParasite"/>
        </authorList>
    </citation>
    <scope>IDENTIFICATION</scope>
</reference>
<name>A0A915K2A5_ROMCU</name>
<dbReference type="GO" id="GO:0006309">
    <property type="term" value="P:apoptotic DNA fragmentation"/>
    <property type="evidence" value="ECO:0007669"/>
    <property type="project" value="TreeGrafter"/>
</dbReference>
<dbReference type="GO" id="GO:0003676">
    <property type="term" value="F:nucleic acid binding"/>
    <property type="evidence" value="ECO:0007669"/>
    <property type="project" value="InterPro"/>
</dbReference>
<feature type="binding site" evidence="5">
    <location>
        <position position="165"/>
    </location>
    <ligand>
        <name>Mg(2+)</name>
        <dbReference type="ChEBI" id="CHEBI:18420"/>
        <note>catalytic</note>
    </ligand>
</feature>
<feature type="domain" description="ENPP1-3/EXOG-like endonuclease/phosphodiesterase" evidence="6">
    <location>
        <begin position="63"/>
        <end position="205"/>
    </location>
</feature>
<dbReference type="GO" id="GO:0004521">
    <property type="term" value="F:RNA endonuclease activity"/>
    <property type="evidence" value="ECO:0007669"/>
    <property type="project" value="TreeGrafter"/>
</dbReference>
<dbReference type="Pfam" id="PF01223">
    <property type="entry name" value="Endonuclease_NS"/>
    <property type="match status" value="1"/>
</dbReference>
<evidence type="ECO:0000256" key="2">
    <source>
        <dbReference type="ARBA" id="ARBA00022722"/>
    </source>
</evidence>